<reference evidence="2 3" key="1">
    <citation type="submission" date="2020-08" db="EMBL/GenBank/DDBJ databases">
        <title>Genomic Encyclopedia of Type Strains, Phase IV (KMG-V): Genome sequencing to study the core and pangenomes of soil and plant-associated prokaryotes.</title>
        <authorList>
            <person name="Whitman W."/>
        </authorList>
    </citation>
    <scope>NUCLEOTIDE SEQUENCE [LARGE SCALE GENOMIC DNA]</scope>
    <source>
        <strain evidence="2 3">X5P3</strain>
    </source>
</reference>
<accession>A0A7W8E7R9</accession>
<keyword evidence="1" id="KW-0472">Membrane</keyword>
<comment type="caution">
    <text evidence="2">The sequence shown here is derived from an EMBL/GenBank/DDBJ whole genome shotgun (WGS) entry which is preliminary data.</text>
</comment>
<dbReference type="RefSeq" id="WP_184252596.1">
    <property type="nucleotide sequence ID" value="NZ_JACHIO010000001.1"/>
</dbReference>
<proteinExistence type="predicted"/>
<evidence type="ECO:0000256" key="1">
    <source>
        <dbReference type="SAM" id="Phobius"/>
    </source>
</evidence>
<name>A0A7W8E7R9_9BACT</name>
<keyword evidence="1" id="KW-1133">Transmembrane helix</keyword>
<gene>
    <name evidence="2" type="ORF">HDF15_000024</name>
</gene>
<organism evidence="2 3">
    <name type="scientific">Granulicella mallensis</name>
    <dbReference type="NCBI Taxonomy" id="940614"/>
    <lineage>
        <taxon>Bacteria</taxon>
        <taxon>Pseudomonadati</taxon>
        <taxon>Acidobacteriota</taxon>
        <taxon>Terriglobia</taxon>
        <taxon>Terriglobales</taxon>
        <taxon>Acidobacteriaceae</taxon>
        <taxon>Granulicella</taxon>
    </lineage>
</organism>
<evidence type="ECO:0000313" key="2">
    <source>
        <dbReference type="EMBL" id="MBB5061699.1"/>
    </source>
</evidence>
<dbReference type="Proteomes" id="UP000584867">
    <property type="component" value="Unassembled WGS sequence"/>
</dbReference>
<dbReference type="AlphaFoldDB" id="A0A7W8E7R9"/>
<dbReference type="EMBL" id="JACHIO010000001">
    <property type="protein sequence ID" value="MBB5061699.1"/>
    <property type="molecule type" value="Genomic_DNA"/>
</dbReference>
<sequence length="66" mass="6965">MSVSTLLEADVISSLMLVCAVAASLALGVLLTYGICQIMFRIFRMHAMAAAKERVSSPAVHVAIEG</sequence>
<feature type="transmembrane region" description="Helical" evidence="1">
    <location>
        <begin position="12"/>
        <end position="36"/>
    </location>
</feature>
<keyword evidence="1" id="KW-0812">Transmembrane</keyword>
<protein>
    <submittedName>
        <fullName evidence="2">Uncharacterized protein (DUF2062 family)</fullName>
    </submittedName>
</protein>
<evidence type="ECO:0000313" key="3">
    <source>
        <dbReference type="Proteomes" id="UP000584867"/>
    </source>
</evidence>